<name>A0A443SC28_9ACAR</name>
<dbReference type="EMBL" id="NCKV01004098">
    <property type="protein sequence ID" value="RWS25057.1"/>
    <property type="molecule type" value="Genomic_DNA"/>
</dbReference>
<keyword evidence="2" id="KW-0812">Transmembrane</keyword>
<feature type="signal peptide" evidence="3">
    <location>
        <begin position="1"/>
        <end position="22"/>
    </location>
</feature>
<feature type="transmembrane region" description="Helical" evidence="2">
    <location>
        <begin position="541"/>
        <end position="566"/>
    </location>
</feature>
<dbReference type="InterPro" id="IPR036375">
    <property type="entry name" value="Hemopexin-like_dom_sf"/>
</dbReference>
<organism evidence="4 5">
    <name type="scientific">Leptotrombidium deliense</name>
    <dbReference type="NCBI Taxonomy" id="299467"/>
    <lineage>
        <taxon>Eukaryota</taxon>
        <taxon>Metazoa</taxon>
        <taxon>Ecdysozoa</taxon>
        <taxon>Arthropoda</taxon>
        <taxon>Chelicerata</taxon>
        <taxon>Arachnida</taxon>
        <taxon>Acari</taxon>
        <taxon>Acariformes</taxon>
        <taxon>Trombidiformes</taxon>
        <taxon>Prostigmata</taxon>
        <taxon>Anystina</taxon>
        <taxon>Parasitengona</taxon>
        <taxon>Trombiculoidea</taxon>
        <taxon>Trombiculidae</taxon>
        <taxon>Leptotrombidium</taxon>
    </lineage>
</organism>
<proteinExistence type="predicted"/>
<keyword evidence="2" id="KW-1133">Transmembrane helix</keyword>
<keyword evidence="5" id="KW-1185">Reference proteome</keyword>
<accession>A0A443SC28</accession>
<evidence type="ECO:0000256" key="1">
    <source>
        <dbReference type="SAM" id="MobiDB-lite"/>
    </source>
</evidence>
<keyword evidence="3" id="KW-0732">Signal</keyword>
<dbReference type="Proteomes" id="UP000288716">
    <property type="component" value="Unassembled WGS sequence"/>
</dbReference>
<evidence type="ECO:0000256" key="2">
    <source>
        <dbReference type="SAM" id="Phobius"/>
    </source>
</evidence>
<feature type="compositionally biased region" description="Basic and acidic residues" evidence="1">
    <location>
        <begin position="615"/>
        <end position="627"/>
    </location>
</feature>
<reference evidence="4 5" key="1">
    <citation type="journal article" date="2018" name="Gigascience">
        <title>Genomes of trombidid mites reveal novel predicted allergens and laterally-transferred genes associated with secondary metabolism.</title>
        <authorList>
            <person name="Dong X."/>
            <person name="Chaisiri K."/>
            <person name="Xia D."/>
            <person name="Armstrong S.D."/>
            <person name="Fang Y."/>
            <person name="Donnelly M.J."/>
            <person name="Kadowaki T."/>
            <person name="McGarry J.W."/>
            <person name="Darby A.C."/>
            <person name="Makepeace B.L."/>
        </authorList>
    </citation>
    <scope>NUCLEOTIDE SEQUENCE [LARGE SCALE GENOMIC DNA]</scope>
    <source>
        <strain evidence="4">UoL-UT</strain>
    </source>
</reference>
<sequence length="627" mass="71320">MNSFEFMIVICIPLYFSTPLFAEEFRCDALNTIVGGFRAINSDIYIFSKSGYLSKLKSYENGEWFRVYDGYPKFLTNWTKEDFNASINDVLVFYGAVADEVHFKEFGYRVYKYVFKWNPLMQKYVFKQRMTISVEQFLHCAIIKDTVSIKGNSARRRCHAYDAQSGGCTQIIDEKEVTDNGTAVAHVVFLESPIPCTASEKAGTMIALNTSNGSYGYSFQDQYSVPLYVQPKKPKLASTTFTLLKTKLSDSVYVSYDNDEFPTNIHTDRKLVVHNNLWFGCPVVDCMRIFIDAATKTANQKVLLFMGKYVYEVSSIDEKPQNPREITSYFGVSVESYVDAVFTNRKTNLVKIIKNRRMWIFNAKNSTNWTLNKELETSSKECHGSVENAVFNVKANNFYMFCGNSSLGDVWAYDSKDKPINKKSILSINSNLPKSIDAAFTHPENDDIILMKNNFAVRIENEMFFKKVRVVWLNEQFNSFHLQTSEMPLLFRQYFGCKNESFADLFTDVDAAAKYERLTRPMKDVEAPPKKNNGSILENNAVLYVAVIIAFIICFIMLVIAVISYINCEKQSTISLQKDSPSTKGKAFKSDIKSQQKSIAVASNPVGPGKTSNATERKSKGIEKRAN</sequence>
<gene>
    <name evidence="4" type="ORF">B4U80_13131</name>
</gene>
<feature type="chain" id="PRO_5019249991" evidence="3">
    <location>
        <begin position="23"/>
        <end position="627"/>
    </location>
</feature>
<dbReference type="Gene3D" id="2.110.10.10">
    <property type="entry name" value="Hemopexin-like domain"/>
    <property type="match status" value="1"/>
</dbReference>
<evidence type="ECO:0000313" key="5">
    <source>
        <dbReference type="Proteomes" id="UP000288716"/>
    </source>
</evidence>
<dbReference type="VEuPathDB" id="VectorBase:LDEU006983"/>
<comment type="caution">
    <text evidence="4">The sequence shown here is derived from an EMBL/GenBank/DDBJ whole genome shotgun (WGS) entry which is preliminary data.</text>
</comment>
<feature type="region of interest" description="Disordered" evidence="1">
    <location>
        <begin position="577"/>
        <end position="627"/>
    </location>
</feature>
<evidence type="ECO:0000256" key="3">
    <source>
        <dbReference type="SAM" id="SignalP"/>
    </source>
</evidence>
<dbReference type="AlphaFoldDB" id="A0A443SC28"/>
<dbReference type="SUPFAM" id="SSF50923">
    <property type="entry name" value="Hemopexin-like domain"/>
    <property type="match status" value="1"/>
</dbReference>
<protein>
    <submittedName>
        <fullName evidence="4">Uncharacterized protein</fullName>
    </submittedName>
</protein>
<keyword evidence="2" id="KW-0472">Membrane</keyword>
<evidence type="ECO:0000313" key="4">
    <source>
        <dbReference type="EMBL" id="RWS25057.1"/>
    </source>
</evidence>